<dbReference type="Pfam" id="PF00005">
    <property type="entry name" value="ABC_tran"/>
    <property type="match status" value="1"/>
</dbReference>
<dbReference type="InterPro" id="IPR003439">
    <property type="entry name" value="ABC_transporter-like_ATP-bd"/>
</dbReference>
<evidence type="ECO:0000259" key="4">
    <source>
        <dbReference type="PROSITE" id="PS50893"/>
    </source>
</evidence>
<dbReference type="STRING" id="1801737.A2818_02615"/>
<dbReference type="GO" id="GO:0022857">
    <property type="term" value="F:transmembrane transporter activity"/>
    <property type="evidence" value="ECO:0007669"/>
    <property type="project" value="TreeGrafter"/>
</dbReference>
<dbReference type="GO" id="GO:0005886">
    <property type="term" value="C:plasma membrane"/>
    <property type="evidence" value="ECO:0007669"/>
    <property type="project" value="TreeGrafter"/>
</dbReference>
<gene>
    <name evidence="5" type="ORF">A2818_02615</name>
</gene>
<protein>
    <recommendedName>
        <fullName evidence="4">ABC transporter domain-containing protein</fullName>
    </recommendedName>
</protein>
<sequence>MIEVKNITKIYKTGDIEFKALNDVSFTIGDGEFVAIMGPSGSGKSTLMHILGALDSPTSGTYLLDRKNVSSLTDNELADIRRDKIGFVFQSFNLLPRTTVLRNVMLPLVYASVHGLERIERAKKALRSVGLDEGHFYHPSNKISGGQIQRVAIARALVNNPLLILADEPTGNLDSKTGEIVIGTFQKLNKDLGCTIILITHEQEIAEHADRILFIKDGLLVEDRTTHKKKIIV</sequence>
<dbReference type="PANTHER" id="PTHR24220">
    <property type="entry name" value="IMPORT ATP-BINDING PROTEIN"/>
    <property type="match status" value="1"/>
</dbReference>
<dbReference type="GO" id="GO:0098796">
    <property type="term" value="C:membrane protein complex"/>
    <property type="evidence" value="ECO:0007669"/>
    <property type="project" value="UniProtKB-ARBA"/>
</dbReference>
<proteinExistence type="predicted"/>
<evidence type="ECO:0000256" key="3">
    <source>
        <dbReference type="ARBA" id="ARBA00022840"/>
    </source>
</evidence>
<dbReference type="InterPro" id="IPR015854">
    <property type="entry name" value="ABC_transpr_LolD-like"/>
</dbReference>
<keyword evidence="3" id="KW-0067">ATP-binding</keyword>
<evidence type="ECO:0000256" key="1">
    <source>
        <dbReference type="ARBA" id="ARBA00022448"/>
    </source>
</evidence>
<dbReference type="AlphaFoldDB" id="A0A1F6V0K1"/>
<dbReference type="InterPro" id="IPR027417">
    <property type="entry name" value="P-loop_NTPase"/>
</dbReference>
<keyword evidence="2" id="KW-0547">Nucleotide-binding</keyword>
<evidence type="ECO:0000256" key="2">
    <source>
        <dbReference type="ARBA" id="ARBA00022741"/>
    </source>
</evidence>
<dbReference type="SUPFAM" id="SSF52540">
    <property type="entry name" value="P-loop containing nucleoside triphosphate hydrolases"/>
    <property type="match status" value="1"/>
</dbReference>
<keyword evidence="1" id="KW-0813">Transport</keyword>
<dbReference type="PANTHER" id="PTHR24220:SF86">
    <property type="entry name" value="ABC TRANSPORTER ABCH.1"/>
    <property type="match status" value="1"/>
</dbReference>
<dbReference type="GO" id="GO:0016887">
    <property type="term" value="F:ATP hydrolysis activity"/>
    <property type="evidence" value="ECO:0007669"/>
    <property type="project" value="InterPro"/>
</dbReference>
<dbReference type="Proteomes" id="UP000177602">
    <property type="component" value="Unassembled WGS sequence"/>
</dbReference>
<dbReference type="Gene3D" id="3.40.50.300">
    <property type="entry name" value="P-loop containing nucleotide triphosphate hydrolases"/>
    <property type="match status" value="1"/>
</dbReference>
<dbReference type="CDD" id="cd03255">
    <property type="entry name" value="ABC_MJ0796_LolCDE_FtsE"/>
    <property type="match status" value="1"/>
</dbReference>
<dbReference type="InterPro" id="IPR017911">
    <property type="entry name" value="MacB-like_ATP-bd"/>
</dbReference>
<reference evidence="5 6" key="1">
    <citation type="journal article" date="2016" name="Nat. Commun.">
        <title>Thousands of microbial genomes shed light on interconnected biogeochemical processes in an aquifer system.</title>
        <authorList>
            <person name="Anantharaman K."/>
            <person name="Brown C.T."/>
            <person name="Hug L.A."/>
            <person name="Sharon I."/>
            <person name="Castelle C.J."/>
            <person name="Probst A.J."/>
            <person name="Thomas B.C."/>
            <person name="Singh A."/>
            <person name="Wilkins M.J."/>
            <person name="Karaoz U."/>
            <person name="Brodie E.L."/>
            <person name="Williams K.H."/>
            <person name="Hubbard S.S."/>
            <person name="Banfield J.F."/>
        </authorList>
    </citation>
    <scope>NUCLEOTIDE SEQUENCE [LARGE SCALE GENOMIC DNA]</scope>
</reference>
<evidence type="ECO:0000313" key="6">
    <source>
        <dbReference type="Proteomes" id="UP000177602"/>
    </source>
</evidence>
<organism evidence="5 6">
    <name type="scientific">Candidatus Nomurabacteria bacterium RIFCSPHIGHO2_01_FULL_40_12</name>
    <dbReference type="NCBI Taxonomy" id="1801737"/>
    <lineage>
        <taxon>Bacteria</taxon>
        <taxon>Candidatus Nomuraibacteriota</taxon>
    </lineage>
</organism>
<accession>A0A1F6V0K1</accession>
<dbReference type="FunFam" id="3.40.50.300:FF:000032">
    <property type="entry name" value="Export ABC transporter ATP-binding protein"/>
    <property type="match status" value="1"/>
</dbReference>
<dbReference type="PROSITE" id="PS00211">
    <property type="entry name" value="ABC_TRANSPORTER_1"/>
    <property type="match status" value="1"/>
</dbReference>
<dbReference type="GO" id="GO:0005524">
    <property type="term" value="F:ATP binding"/>
    <property type="evidence" value="ECO:0007669"/>
    <property type="project" value="UniProtKB-KW"/>
</dbReference>
<evidence type="ECO:0000313" key="5">
    <source>
        <dbReference type="EMBL" id="OGI63079.1"/>
    </source>
</evidence>
<dbReference type="EMBL" id="MFTN01000013">
    <property type="protein sequence ID" value="OGI63079.1"/>
    <property type="molecule type" value="Genomic_DNA"/>
</dbReference>
<name>A0A1F6V0K1_9BACT</name>
<dbReference type="SMART" id="SM00382">
    <property type="entry name" value="AAA"/>
    <property type="match status" value="1"/>
</dbReference>
<dbReference type="PROSITE" id="PS50893">
    <property type="entry name" value="ABC_TRANSPORTER_2"/>
    <property type="match status" value="1"/>
</dbReference>
<dbReference type="InterPro" id="IPR017871">
    <property type="entry name" value="ABC_transporter-like_CS"/>
</dbReference>
<feature type="domain" description="ABC transporter" evidence="4">
    <location>
        <begin position="2"/>
        <end position="233"/>
    </location>
</feature>
<comment type="caution">
    <text evidence="5">The sequence shown here is derived from an EMBL/GenBank/DDBJ whole genome shotgun (WGS) entry which is preliminary data.</text>
</comment>
<dbReference type="InterPro" id="IPR003593">
    <property type="entry name" value="AAA+_ATPase"/>
</dbReference>